<evidence type="ECO:0000313" key="7">
    <source>
        <dbReference type="Proteomes" id="UP001219355"/>
    </source>
</evidence>
<dbReference type="PANTHER" id="PTHR24198">
    <property type="entry name" value="ANKYRIN REPEAT AND PROTEIN KINASE DOMAIN-CONTAINING PROTEIN"/>
    <property type="match status" value="1"/>
</dbReference>
<feature type="repeat" description="ANK" evidence="3">
    <location>
        <begin position="489"/>
        <end position="522"/>
    </location>
</feature>
<dbReference type="Proteomes" id="UP001219355">
    <property type="component" value="Chromosome 1"/>
</dbReference>
<dbReference type="Pfam" id="PF12796">
    <property type="entry name" value="Ank_2"/>
    <property type="match status" value="3"/>
</dbReference>
<dbReference type="SMART" id="SM00248">
    <property type="entry name" value="ANK"/>
    <property type="match status" value="9"/>
</dbReference>
<dbReference type="PANTHER" id="PTHR24198:SF165">
    <property type="entry name" value="ANKYRIN REPEAT-CONTAINING PROTEIN-RELATED"/>
    <property type="match status" value="1"/>
</dbReference>
<evidence type="ECO:0000313" key="6">
    <source>
        <dbReference type="EMBL" id="WEW56870.1"/>
    </source>
</evidence>
<keyword evidence="4" id="KW-1133">Transmembrane helix</keyword>
<evidence type="ECO:0000256" key="3">
    <source>
        <dbReference type="PROSITE-ProRule" id="PRU00023"/>
    </source>
</evidence>
<protein>
    <recommendedName>
        <fullName evidence="5">F-box domain-containing protein</fullName>
    </recommendedName>
</protein>
<dbReference type="Gene3D" id="1.25.40.20">
    <property type="entry name" value="Ankyrin repeat-containing domain"/>
    <property type="match status" value="2"/>
</dbReference>
<feature type="repeat" description="ANK" evidence="3">
    <location>
        <begin position="260"/>
        <end position="292"/>
    </location>
</feature>
<dbReference type="AlphaFoldDB" id="A0AAF0DFH3"/>
<dbReference type="SUPFAM" id="SSF48403">
    <property type="entry name" value="Ankyrin repeat"/>
    <property type="match status" value="2"/>
</dbReference>
<feature type="domain" description="F-box" evidence="5">
    <location>
        <begin position="56"/>
        <end position="101"/>
    </location>
</feature>
<organism evidence="6 7">
    <name type="scientific">Emydomyces testavorans</name>
    <dbReference type="NCBI Taxonomy" id="2070801"/>
    <lineage>
        <taxon>Eukaryota</taxon>
        <taxon>Fungi</taxon>
        <taxon>Dikarya</taxon>
        <taxon>Ascomycota</taxon>
        <taxon>Pezizomycotina</taxon>
        <taxon>Eurotiomycetes</taxon>
        <taxon>Eurotiomycetidae</taxon>
        <taxon>Onygenales</taxon>
        <taxon>Nannizziopsiaceae</taxon>
        <taxon>Emydomyces</taxon>
    </lineage>
</organism>
<dbReference type="PROSITE" id="PS50088">
    <property type="entry name" value="ANK_REPEAT"/>
    <property type="match status" value="5"/>
</dbReference>
<keyword evidence="4" id="KW-0812">Transmembrane</keyword>
<keyword evidence="2 3" id="KW-0040">ANK repeat</keyword>
<dbReference type="InterPro" id="IPR036770">
    <property type="entry name" value="Ankyrin_rpt-contain_sf"/>
</dbReference>
<evidence type="ECO:0000259" key="5">
    <source>
        <dbReference type="PROSITE" id="PS50181"/>
    </source>
</evidence>
<keyword evidence="7" id="KW-1185">Reference proteome</keyword>
<dbReference type="EMBL" id="CP120627">
    <property type="protein sequence ID" value="WEW56870.1"/>
    <property type="molecule type" value="Genomic_DNA"/>
</dbReference>
<keyword evidence="1" id="KW-0677">Repeat</keyword>
<gene>
    <name evidence="6" type="ORF">PRK78_002325</name>
</gene>
<feature type="transmembrane region" description="Helical" evidence="4">
    <location>
        <begin position="7"/>
        <end position="25"/>
    </location>
</feature>
<accession>A0AAF0DFH3</accession>
<dbReference type="InterPro" id="IPR001810">
    <property type="entry name" value="F-box_dom"/>
</dbReference>
<dbReference type="InterPro" id="IPR002110">
    <property type="entry name" value="Ankyrin_rpt"/>
</dbReference>
<feature type="repeat" description="ANK" evidence="3">
    <location>
        <begin position="155"/>
        <end position="187"/>
    </location>
</feature>
<keyword evidence="4" id="KW-0472">Membrane</keyword>
<evidence type="ECO:0000256" key="1">
    <source>
        <dbReference type="ARBA" id="ARBA00022737"/>
    </source>
</evidence>
<dbReference type="PROSITE" id="PS50297">
    <property type="entry name" value="ANK_REP_REGION"/>
    <property type="match status" value="5"/>
</dbReference>
<evidence type="ECO:0000256" key="2">
    <source>
        <dbReference type="ARBA" id="ARBA00023043"/>
    </source>
</evidence>
<proteinExistence type="predicted"/>
<name>A0AAF0DFH3_9EURO</name>
<feature type="repeat" description="ANK" evidence="3">
    <location>
        <begin position="188"/>
        <end position="220"/>
    </location>
</feature>
<dbReference type="Pfam" id="PF00023">
    <property type="entry name" value="Ank"/>
    <property type="match status" value="1"/>
</dbReference>
<reference evidence="6" key="1">
    <citation type="submission" date="2023-03" db="EMBL/GenBank/DDBJ databases">
        <title>Emydomyces testavorans Genome Sequence.</title>
        <authorList>
            <person name="Hoyer L."/>
        </authorList>
    </citation>
    <scope>NUCLEOTIDE SEQUENCE</scope>
    <source>
        <strain evidence="6">16-2883</strain>
    </source>
</reference>
<dbReference type="PROSITE" id="PS50181">
    <property type="entry name" value="FBOX"/>
    <property type="match status" value="1"/>
</dbReference>
<evidence type="ECO:0000256" key="4">
    <source>
        <dbReference type="SAM" id="Phobius"/>
    </source>
</evidence>
<sequence>MERTIYTYVRLVAMYVVNIVGLPPMSCFRCPLRRLGTLYSLLSTWYHGIPKPATPPMGLISLPPEIILCVGEHLSEKDLNSLIRTAKTFAELLTPQLYDFVVGCRVSPKSQNGSGSSKPKFFTQALFHAGCWQSDYVLNYFRTKRVDALLRKDATGCLLLNKVARAGNAKLIRILLDRGADVNGQSKREPHSLLWAASNGHEEAVRILLDAGANVDTFKPCQKSILHSIYRSKVPDNPAISQLLIDRLKIRGELSRKNRKGATPLHCAVESNKTYAVPQLIQAGADLTILDDDGQSVLDVALRLGRMDVVRLLIAAFPGPWPSHYMKSTLWRSCDRLDLAMLKRISPLLASRTVLVDISWGDETLLGLTLLHIAARGPRDWSQASASAFSRKNYLNAICRWEAIIDLLLEMGADIFAQDRMGRTALLFAIEHGDPERIPFLLQRLGETISIPDRLGRTPLHAAVHNDKSELAVRYLLLAGIDINARDFLGQTALHYAATTSQALPALECLLNAGADTSLTDHHGFPPMHFAATQRRDRSLKLLVDARASFHKDCETCHQKTMQWRTEDGEWEQELPDLNDLFRIEAPRLASS</sequence>
<feature type="repeat" description="ANK" evidence="3">
    <location>
        <begin position="455"/>
        <end position="488"/>
    </location>
</feature>